<comment type="similarity">
    <text evidence="2">Belongs to the FMO family.</text>
</comment>
<dbReference type="EMBL" id="JAUUTY010000007">
    <property type="protein sequence ID" value="KAK1612885.1"/>
    <property type="molecule type" value="Genomic_DNA"/>
</dbReference>
<keyword evidence="4" id="KW-0274">FAD</keyword>
<dbReference type="Pfam" id="PF07992">
    <property type="entry name" value="Pyr_redox_2"/>
    <property type="match status" value="1"/>
</dbReference>
<comment type="function">
    <text evidence="7">Catalyzes the conversion of methylthioalkyl glucosinolates of any chain length into methylsulfinylalkyl glucosinolates.</text>
</comment>
<evidence type="ECO:0000313" key="10">
    <source>
        <dbReference type="Proteomes" id="UP001231189"/>
    </source>
</evidence>
<evidence type="ECO:0000256" key="1">
    <source>
        <dbReference type="ARBA" id="ARBA00001974"/>
    </source>
</evidence>
<feature type="domain" description="FAD/NAD(P)-binding" evidence="8">
    <location>
        <begin position="17"/>
        <end position="248"/>
    </location>
</feature>
<dbReference type="FunFam" id="3.50.50.60:FF:000147">
    <property type="entry name" value="Flavin-containing monooxygenase"/>
    <property type="match status" value="1"/>
</dbReference>
<evidence type="ECO:0000256" key="5">
    <source>
        <dbReference type="ARBA" id="ARBA00022857"/>
    </source>
</evidence>
<proteinExistence type="inferred from homology"/>
<reference evidence="9" key="1">
    <citation type="submission" date="2023-07" db="EMBL/GenBank/DDBJ databases">
        <title>A chromosome-level genome assembly of Lolium multiflorum.</title>
        <authorList>
            <person name="Chen Y."/>
            <person name="Copetti D."/>
            <person name="Kolliker R."/>
            <person name="Studer B."/>
        </authorList>
    </citation>
    <scope>NUCLEOTIDE SEQUENCE</scope>
    <source>
        <strain evidence="9">02402/16</strain>
        <tissue evidence="9">Leaf</tissue>
    </source>
</reference>
<dbReference type="PANTHER" id="PTHR23023">
    <property type="entry name" value="DIMETHYLANILINE MONOOXYGENASE"/>
    <property type="match status" value="1"/>
</dbReference>
<protein>
    <recommendedName>
        <fullName evidence="8">FAD/NAD(P)-binding domain-containing protein</fullName>
    </recommendedName>
</protein>
<evidence type="ECO:0000313" key="9">
    <source>
        <dbReference type="EMBL" id="KAK1612885.1"/>
    </source>
</evidence>
<comment type="cofactor">
    <cofactor evidence="1">
        <name>FAD</name>
        <dbReference type="ChEBI" id="CHEBI:57692"/>
    </cofactor>
</comment>
<dbReference type="GO" id="GO:0016491">
    <property type="term" value="F:oxidoreductase activity"/>
    <property type="evidence" value="ECO:0007669"/>
    <property type="project" value="UniProtKB-KW"/>
</dbReference>
<evidence type="ECO:0000256" key="7">
    <source>
        <dbReference type="ARBA" id="ARBA00058243"/>
    </source>
</evidence>
<name>A0AAD8R150_LOLMU</name>
<evidence type="ECO:0000256" key="6">
    <source>
        <dbReference type="ARBA" id="ARBA00023002"/>
    </source>
</evidence>
<dbReference type="InterPro" id="IPR050346">
    <property type="entry name" value="FMO-like"/>
</dbReference>
<accession>A0AAD8R150</accession>
<dbReference type="AlphaFoldDB" id="A0AAD8R150"/>
<dbReference type="InterPro" id="IPR023753">
    <property type="entry name" value="FAD/NAD-binding_dom"/>
</dbReference>
<evidence type="ECO:0000256" key="4">
    <source>
        <dbReference type="ARBA" id="ARBA00022827"/>
    </source>
</evidence>
<dbReference type="GO" id="GO:0050660">
    <property type="term" value="F:flavin adenine dinucleotide binding"/>
    <property type="evidence" value="ECO:0007669"/>
    <property type="project" value="InterPro"/>
</dbReference>
<dbReference type="InterPro" id="IPR036188">
    <property type="entry name" value="FAD/NAD-bd_sf"/>
</dbReference>
<organism evidence="9 10">
    <name type="scientific">Lolium multiflorum</name>
    <name type="common">Italian ryegrass</name>
    <name type="synonym">Lolium perenne subsp. multiflorum</name>
    <dbReference type="NCBI Taxonomy" id="4521"/>
    <lineage>
        <taxon>Eukaryota</taxon>
        <taxon>Viridiplantae</taxon>
        <taxon>Streptophyta</taxon>
        <taxon>Embryophyta</taxon>
        <taxon>Tracheophyta</taxon>
        <taxon>Spermatophyta</taxon>
        <taxon>Magnoliopsida</taxon>
        <taxon>Liliopsida</taxon>
        <taxon>Poales</taxon>
        <taxon>Poaceae</taxon>
        <taxon>BOP clade</taxon>
        <taxon>Pooideae</taxon>
        <taxon>Poodae</taxon>
        <taxon>Poeae</taxon>
        <taxon>Poeae Chloroplast Group 2 (Poeae type)</taxon>
        <taxon>Loliodinae</taxon>
        <taxon>Loliinae</taxon>
        <taxon>Lolium</taxon>
    </lineage>
</organism>
<dbReference type="PRINTS" id="PR00370">
    <property type="entry name" value="FMOXYGENASE"/>
</dbReference>
<evidence type="ECO:0000259" key="8">
    <source>
        <dbReference type="Pfam" id="PF07992"/>
    </source>
</evidence>
<keyword evidence="5" id="KW-0521">NADP</keyword>
<comment type="caution">
    <text evidence="9">The sequence shown here is derived from an EMBL/GenBank/DDBJ whole genome shotgun (WGS) entry which is preliminary data.</text>
</comment>
<sequence length="249" mass="27358">MGRPLHKLHAPESSCKTVCVVGAGVSGLVSVRELLREGHQVTIIEQRDGIGRQWLYDDGHGVQSSSIYASLRLIAPREAMGFSDFPFYAKVVSDGDSRRFPSHREFLSGVTETEETFDAVVVANGHYSQPKLPAIDGMDTWRRQLHNQSYRVPDLFRDEVVVVVGCQESGKDIGLELTKVAHEVHLRINRPAVEAAEGIMGAGLGKALAKHANLYLHPQIDRLQADGRVVFADGSCVVADMVIYCMGYS</sequence>
<gene>
    <name evidence="9" type="ORF">QYE76_036558</name>
</gene>
<keyword evidence="6" id="KW-0560">Oxidoreductase</keyword>
<keyword evidence="10" id="KW-1185">Reference proteome</keyword>
<dbReference type="SUPFAM" id="SSF51905">
    <property type="entry name" value="FAD/NAD(P)-binding domain"/>
    <property type="match status" value="1"/>
</dbReference>
<keyword evidence="3" id="KW-0285">Flavoprotein</keyword>
<evidence type="ECO:0000256" key="3">
    <source>
        <dbReference type="ARBA" id="ARBA00022630"/>
    </source>
</evidence>
<dbReference type="InterPro" id="IPR000960">
    <property type="entry name" value="Flavin_mOase"/>
</dbReference>
<dbReference type="Proteomes" id="UP001231189">
    <property type="component" value="Unassembled WGS sequence"/>
</dbReference>
<evidence type="ECO:0000256" key="2">
    <source>
        <dbReference type="ARBA" id="ARBA00009183"/>
    </source>
</evidence>
<dbReference type="Gene3D" id="3.50.50.60">
    <property type="entry name" value="FAD/NAD(P)-binding domain"/>
    <property type="match status" value="2"/>
</dbReference>
<dbReference type="GO" id="GO:0050661">
    <property type="term" value="F:NADP binding"/>
    <property type="evidence" value="ECO:0007669"/>
    <property type="project" value="InterPro"/>
</dbReference>